<evidence type="ECO:0000256" key="1">
    <source>
        <dbReference type="ARBA" id="ARBA00022741"/>
    </source>
</evidence>
<dbReference type="GO" id="GO:0000166">
    <property type="term" value="F:nucleotide binding"/>
    <property type="evidence" value="ECO:0007669"/>
    <property type="project" value="UniProtKB-KW"/>
</dbReference>
<dbReference type="PIR" id="S27736">
    <property type="entry name" value="S27736"/>
</dbReference>
<accession>Q56417</accession>
<dbReference type="Gene3D" id="3.30.460.10">
    <property type="entry name" value="Beta Polymerase, domain 2"/>
    <property type="match status" value="1"/>
</dbReference>
<protein>
    <submittedName>
        <fullName evidence="2">Insertion sequences Is1000A and Is1000B</fullName>
    </submittedName>
</protein>
<dbReference type="SUPFAM" id="SSF81891">
    <property type="entry name" value="Poly A polymerase C-terminal region-like"/>
    <property type="match status" value="1"/>
</dbReference>
<keyword evidence="1" id="KW-0547">Nucleotide-binding</keyword>
<dbReference type="InterPro" id="IPR050124">
    <property type="entry name" value="tRNA_CCA-adding_enzyme"/>
</dbReference>
<organism evidence="2">
    <name type="scientific">Thermus thermophilus</name>
    <dbReference type="NCBI Taxonomy" id="274"/>
    <lineage>
        <taxon>Bacteria</taxon>
        <taxon>Thermotogati</taxon>
        <taxon>Deinococcota</taxon>
        <taxon>Deinococci</taxon>
        <taxon>Thermales</taxon>
        <taxon>Thermaceae</taxon>
        <taxon>Thermus</taxon>
    </lineage>
</organism>
<proteinExistence type="predicted"/>
<dbReference type="AlphaFoldDB" id="Q56417"/>
<dbReference type="SUPFAM" id="SSF81301">
    <property type="entry name" value="Nucleotidyltransferase"/>
    <property type="match status" value="1"/>
</dbReference>
<dbReference type="InterPro" id="IPR043519">
    <property type="entry name" value="NT_sf"/>
</dbReference>
<sequence>MGGAVRDLLLGRRPTDLDYAALDPEGAAEEAKRRLGGSLFPLDPKRGHYRLVVGERTLDFTPLEGRLEEDLLRRDYRVNALLWKGGAVFGLKGVEEDLRRRLLVPVREENLYQDHLRSLRGVRLAATLGFGLPQRTREALGRHARFLQAHPEALPARERVKEELARLLLSPRAASACAFWRGWGSLGSTSPSSPSSWASIRAGCTTFPPGTTP</sequence>
<reference evidence="2" key="1">
    <citation type="journal article" date="1990" name="Plasmid">
        <title>Cloning and sequence of IS1000, a putative insertion sequence from Thermus thermophilus HB8.</title>
        <authorList>
            <person name="Ashby M.K."/>
            <person name="Bergquist P.L."/>
        </authorList>
    </citation>
    <scope>NUCLEOTIDE SEQUENCE</scope>
    <source>
        <strain evidence="2">HB8</strain>
    </source>
</reference>
<dbReference type="PANTHER" id="PTHR47545">
    <property type="entry name" value="MULTIFUNCTIONAL CCA PROTEIN"/>
    <property type="match status" value="1"/>
</dbReference>
<dbReference type="EMBL" id="M33159">
    <property type="protein sequence ID" value="AAA27494.1"/>
    <property type="molecule type" value="Genomic_DNA"/>
</dbReference>
<name>Q56417_THETH</name>
<evidence type="ECO:0000313" key="2">
    <source>
        <dbReference type="EMBL" id="AAA27494.1"/>
    </source>
</evidence>
<dbReference type="Gene3D" id="1.10.3090.10">
    <property type="entry name" value="cca-adding enzyme, domain 2"/>
    <property type="match status" value="1"/>
</dbReference>
<dbReference type="PANTHER" id="PTHR47545:SF2">
    <property type="entry name" value="CC-ADDING TRNA NUCLEOTIDYLTRANSFERASE"/>
    <property type="match status" value="1"/>
</dbReference>